<evidence type="ECO:0000313" key="2">
    <source>
        <dbReference type="EMBL" id="OCX17542.1"/>
    </source>
</evidence>
<keyword evidence="1" id="KW-0472">Membrane</keyword>
<keyword evidence="3" id="KW-1185">Reference proteome</keyword>
<reference evidence="2 3" key="1">
    <citation type="submission" date="2016-08" db="EMBL/GenBank/DDBJ databases">
        <title>Whole genome sequence of Mesorhizobium sp. strain UASWS1009 isolated from industrial sewage.</title>
        <authorList>
            <person name="Crovadore J."/>
            <person name="Calmin G."/>
            <person name="Chablais R."/>
            <person name="Cochard B."/>
            <person name="Lefort F."/>
        </authorList>
    </citation>
    <scope>NUCLEOTIDE SEQUENCE [LARGE SCALE GENOMIC DNA]</scope>
    <source>
        <strain evidence="2 3">UASWS1009</strain>
    </source>
</reference>
<dbReference type="AlphaFoldDB" id="A0A1C2DRY1"/>
<dbReference type="EMBL" id="MDEO01000032">
    <property type="protein sequence ID" value="OCX17542.1"/>
    <property type="molecule type" value="Genomic_DNA"/>
</dbReference>
<evidence type="ECO:0000256" key="1">
    <source>
        <dbReference type="SAM" id="Phobius"/>
    </source>
</evidence>
<comment type="caution">
    <text evidence="2">The sequence shown here is derived from an EMBL/GenBank/DDBJ whole genome shotgun (WGS) entry which is preliminary data.</text>
</comment>
<protein>
    <submittedName>
        <fullName evidence="2">Uncharacterized protein</fullName>
    </submittedName>
</protein>
<dbReference type="Proteomes" id="UP000094412">
    <property type="component" value="Unassembled WGS sequence"/>
</dbReference>
<dbReference type="OrthoDB" id="8450901at2"/>
<evidence type="ECO:0000313" key="3">
    <source>
        <dbReference type="Proteomes" id="UP000094412"/>
    </source>
</evidence>
<dbReference type="STRING" id="1566387.QV13_12335"/>
<keyword evidence="1" id="KW-1133">Transmembrane helix</keyword>
<feature type="transmembrane region" description="Helical" evidence="1">
    <location>
        <begin position="89"/>
        <end position="109"/>
    </location>
</feature>
<proteinExistence type="predicted"/>
<dbReference type="RefSeq" id="WP_024925138.1">
    <property type="nucleotide sequence ID" value="NZ_MDEO01000032.1"/>
</dbReference>
<gene>
    <name evidence="2" type="ORF">QV13_12335</name>
</gene>
<sequence length="149" mass="16510">MKSRDRFTADLFDWQPPKVAVGFEADLSGNRLGSRISRAVSLALKECGKSRAEVAEAMSSELGYPVSADMLDAYASEAKESHRITLERFVALVTATGCLDLLGFVAGLFDHVVVPGRYQSLIELHLIEEHEKDLARMKQTVEAKWRAGR</sequence>
<accession>A0A1C2DRY1</accession>
<name>A0A1C2DRY1_9HYPH</name>
<organism evidence="2 3">
    <name type="scientific">Mesorhizobium hungaricum</name>
    <dbReference type="NCBI Taxonomy" id="1566387"/>
    <lineage>
        <taxon>Bacteria</taxon>
        <taxon>Pseudomonadati</taxon>
        <taxon>Pseudomonadota</taxon>
        <taxon>Alphaproteobacteria</taxon>
        <taxon>Hyphomicrobiales</taxon>
        <taxon>Phyllobacteriaceae</taxon>
        <taxon>Mesorhizobium</taxon>
    </lineage>
</organism>
<keyword evidence="1" id="KW-0812">Transmembrane</keyword>